<proteinExistence type="predicted"/>
<dbReference type="AlphaFoldDB" id="A0AAD9T5G9"/>
<comment type="caution">
    <text evidence="1">The sequence shown here is derived from an EMBL/GenBank/DDBJ whole genome shotgun (WGS) entry which is preliminary data.</text>
</comment>
<dbReference type="Proteomes" id="UP001285354">
    <property type="component" value="Unassembled WGS sequence"/>
</dbReference>
<reference evidence="1" key="1">
    <citation type="submission" date="2023-06" db="EMBL/GenBank/DDBJ databases">
        <title>Draft genome of Marssonina rosae.</title>
        <authorList>
            <person name="Cheng Q."/>
        </authorList>
    </citation>
    <scope>NUCLEOTIDE SEQUENCE</scope>
    <source>
        <strain evidence="1">R4</strain>
    </source>
</reference>
<organism evidence="1 2">
    <name type="scientific">Diplocarpon rosae</name>
    <dbReference type="NCBI Taxonomy" id="946125"/>
    <lineage>
        <taxon>Eukaryota</taxon>
        <taxon>Fungi</taxon>
        <taxon>Dikarya</taxon>
        <taxon>Ascomycota</taxon>
        <taxon>Pezizomycotina</taxon>
        <taxon>Leotiomycetes</taxon>
        <taxon>Helotiales</taxon>
        <taxon>Drepanopezizaceae</taxon>
        <taxon>Diplocarpon</taxon>
    </lineage>
</organism>
<accession>A0AAD9T5G9</accession>
<gene>
    <name evidence="1" type="ORF">QTJ16_000351</name>
</gene>
<dbReference type="Gene3D" id="6.10.140.2220">
    <property type="match status" value="1"/>
</dbReference>
<keyword evidence="2" id="KW-1185">Reference proteome</keyword>
<name>A0AAD9T5G9_9HELO</name>
<dbReference type="SUPFAM" id="SSF144232">
    <property type="entry name" value="HIT/MYND zinc finger-like"/>
    <property type="match status" value="1"/>
</dbReference>
<sequence>MSCSACKDVPNLPNESRADRVYCSIKCQRTEWKEHKRICILLQERMRLYRAGELLQEILYCLREKVFDRNIERIDHKDGRMTIHDLEPKLPATRLGFLQHVPTELCNTEEDKKSLLAAVFCCDSIAWLHDVVTYVLRGTAYHIEERSFCHKDPSKRIINATDPPSKTPKMQPYHITLKVTLNISRESYAIDLTSAQYGFYEPVVSWERYWEERGEKSLDSNQSGTRRLIRVGNLRERNFGSMLSLICYEVAATILPRIIEWEYAEHREIDKMLDLPKPDFEEKKIELLQCVERAMEDKLRSMDNWRLSDSC</sequence>
<evidence type="ECO:0000313" key="2">
    <source>
        <dbReference type="Proteomes" id="UP001285354"/>
    </source>
</evidence>
<dbReference type="EMBL" id="JAUBYV010000001">
    <property type="protein sequence ID" value="KAK2629531.1"/>
    <property type="molecule type" value="Genomic_DNA"/>
</dbReference>
<evidence type="ECO:0000313" key="1">
    <source>
        <dbReference type="EMBL" id="KAK2629531.1"/>
    </source>
</evidence>
<protein>
    <submittedName>
        <fullName evidence="1">Uncharacterized protein</fullName>
    </submittedName>
</protein>